<dbReference type="GO" id="GO:0005737">
    <property type="term" value="C:cytoplasm"/>
    <property type="evidence" value="ECO:0007669"/>
    <property type="project" value="TreeGrafter"/>
</dbReference>
<dbReference type="PANTHER" id="PTHR23153">
    <property type="entry name" value="UBX-RELATED"/>
    <property type="match status" value="1"/>
</dbReference>
<organism evidence="3 4">
    <name type="scientific">Taphrina deformans (strain PYCC 5710 / ATCC 11124 / CBS 356.35 / IMI 108563 / JCM 9778 / NBRC 8474)</name>
    <name type="common">Peach leaf curl fungus</name>
    <name type="synonym">Lalaria deformans</name>
    <dbReference type="NCBI Taxonomy" id="1097556"/>
    <lineage>
        <taxon>Eukaryota</taxon>
        <taxon>Fungi</taxon>
        <taxon>Dikarya</taxon>
        <taxon>Ascomycota</taxon>
        <taxon>Taphrinomycotina</taxon>
        <taxon>Taphrinomycetes</taxon>
        <taxon>Taphrinales</taxon>
        <taxon>Taphrinaceae</taxon>
        <taxon>Taphrina</taxon>
    </lineage>
</organism>
<gene>
    <name evidence="3" type="ORF">TAPDE_001736</name>
</gene>
<evidence type="ECO:0000259" key="2">
    <source>
        <dbReference type="Pfam" id="PF09409"/>
    </source>
</evidence>
<name>R4XBV7_TAPDE</name>
<dbReference type="Gene3D" id="1.20.58.2190">
    <property type="match status" value="1"/>
</dbReference>
<dbReference type="Proteomes" id="UP000013776">
    <property type="component" value="Unassembled WGS sequence"/>
</dbReference>
<dbReference type="InterPro" id="IPR036339">
    <property type="entry name" value="PUB-like_dom_sf"/>
</dbReference>
<keyword evidence="4" id="KW-1185">Reference proteome</keyword>
<accession>R4XBV7</accession>
<evidence type="ECO:0000313" key="4">
    <source>
        <dbReference type="Proteomes" id="UP000013776"/>
    </source>
</evidence>
<proteinExistence type="predicted"/>
<evidence type="ECO:0000313" key="3">
    <source>
        <dbReference type="EMBL" id="CCG81861.1"/>
    </source>
</evidence>
<dbReference type="CDD" id="cd09212">
    <property type="entry name" value="PUB"/>
    <property type="match status" value="1"/>
</dbReference>
<dbReference type="OrthoDB" id="2157524at2759"/>
<evidence type="ECO:0000256" key="1">
    <source>
        <dbReference type="SAM" id="MobiDB-lite"/>
    </source>
</evidence>
<dbReference type="PANTHER" id="PTHR23153:SF38">
    <property type="entry name" value="UBX DOMAIN-CONTAINING PROTEIN 6"/>
    <property type="match status" value="1"/>
</dbReference>
<protein>
    <recommendedName>
        <fullName evidence="2">PUB domain-containing protein</fullName>
    </recommendedName>
</protein>
<dbReference type="SMART" id="SM00580">
    <property type="entry name" value="PUG"/>
    <property type="match status" value="1"/>
</dbReference>
<sequence length="137" mass="15330">MSGSFPAVLRLLDAYFSSLDPLPQKQRCLDTMLLYLKNIFMSPDEDKFRSIRLRNVKYTKDIGQCPGGDLVLLAIGFEKKVSNFEQYLQSLRRIGCSNSAAVDGRIGNGSTSGGTMRVDGSDEHTSSGVRLRTRYRR</sequence>
<reference evidence="3 4" key="1">
    <citation type="journal article" date="2013" name="MBio">
        <title>Genome sequencing of the plant pathogen Taphrina deformans, the causal agent of peach leaf curl.</title>
        <authorList>
            <person name="Cisse O.H."/>
            <person name="Almeida J.M.G.C.F."/>
            <person name="Fonseca A."/>
            <person name="Kumar A.A."/>
            <person name="Salojaervi J."/>
            <person name="Overmyer K."/>
            <person name="Hauser P.M."/>
            <person name="Pagni M."/>
        </authorList>
    </citation>
    <scope>NUCLEOTIDE SEQUENCE [LARGE SCALE GENOMIC DNA]</scope>
    <source>
        <strain evidence="4">PYCC 5710 / ATCC 11124 / CBS 356.35 / IMI 108563 / JCM 9778 / NBRC 8474</strain>
    </source>
</reference>
<dbReference type="EMBL" id="CAHR02000061">
    <property type="protein sequence ID" value="CCG81861.1"/>
    <property type="molecule type" value="Genomic_DNA"/>
</dbReference>
<feature type="domain" description="PUB" evidence="2">
    <location>
        <begin position="25"/>
        <end position="86"/>
    </location>
</feature>
<dbReference type="InterPro" id="IPR018997">
    <property type="entry name" value="PUB_domain"/>
</dbReference>
<comment type="caution">
    <text evidence="3">The sequence shown here is derived from an EMBL/GenBank/DDBJ whole genome shotgun (WGS) entry which is preliminary data.</text>
</comment>
<feature type="region of interest" description="Disordered" evidence="1">
    <location>
        <begin position="105"/>
        <end position="137"/>
    </location>
</feature>
<dbReference type="AlphaFoldDB" id="R4XBV7"/>
<dbReference type="Pfam" id="PF09409">
    <property type="entry name" value="PUB"/>
    <property type="match status" value="1"/>
</dbReference>
<dbReference type="SUPFAM" id="SSF143503">
    <property type="entry name" value="PUG domain-like"/>
    <property type="match status" value="1"/>
</dbReference>